<sequence>MNIRLAVLSLGLAGLTLAACGSSSSSSKPVSSSSPAKSSSLTATVATSSSSGYGTIVTSKAGQTYYVFSADGKNKSNCTGACAKTWPPVLGSPSVLGGASSKLVGTIARSNGQKQVTYDGHPLYTFSGDSGPHQVAGEGIHAFGGYWYVISPSGKPITSSGGGGSSYASTSSASSGSSSKSSSGW</sequence>
<dbReference type="PROSITE" id="PS51257">
    <property type="entry name" value="PROKAR_LIPOPROTEIN"/>
    <property type="match status" value="1"/>
</dbReference>
<name>A0ABV3Y2G5_9ACTN</name>
<dbReference type="RefSeq" id="WP_298387364.1">
    <property type="nucleotide sequence ID" value="NZ_JBFSHR010000024.1"/>
</dbReference>
<dbReference type="PANTHER" id="PTHR39335">
    <property type="entry name" value="BLL4220 PROTEIN"/>
    <property type="match status" value="1"/>
</dbReference>
<dbReference type="InterPro" id="IPR005297">
    <property type="entry name" value="Lipoprotein_repeat"/>
</dbReference>
<organism evidence="2 3">
    <name type="scientific">Ferrimicrobium acidiphilum</name>
    <dbReference type="NCBI Taxonomy" id="121039"/>
    <lineage>
        <taxon>Bacteria</taxon>
        <taxon>Bacillati</taxon>
        <taxon>Actinomycetota</taxon>
        <taxon>Acidimicrobiia</taxon>
        <taxon>Acidimicrobiales</taxon>
        <taxon>Acidimicrobiaceae</taxon>
        <taxon>Ferrimicrobium</taxon>
    </lineage>
</organism>
<feature type="compositionally biased region" description="Low complexity" evidence="1">
    <location>
        <begin position="166"/>
        <end position="185"/>
    </location>
</feature>
<evidence type="ECO:0000313" key="3">
    <source>
        <dbReference type="Proteomes" id="UP001560267"/>
    </source>
</evidence>
<evidence type="ECO:0000256" key="1">
    <source>
        <dbReference type="SAM" id="MobiDB-lite"/>
    </source>
</evidence>
<dbReference type="Proteomes" id="UP001560267">
    <property type="component" value="Unassembled WGS sequence"/>
</dbReference>
<dbReference type="PANTHER" id="PTHR39335:SF1">
    <property type="entry name" value="BLL4220 PROTEIN"/>
    <property type="match status" value="1"/>
</dbReference>
<accession>A0ABV3Y2G5</accession>
<keyword evidence="3" id="KW-1185">Reference proteome</keyword>
<proteinExistence type="predicted"/>
<dbReference type="EMBL" id="JBFSHR010000024">
    <property type="protein sequence ID" value="MEX6429772.1"/>
    <property type="molecule type" value="Genomic_DNA"/>
</dbReference>
<comment type="caution">
    <text evidence="2">The sequence shown here is derived from an EMBL/GenBank/DDBJ whole genome shotgun (WGS) entry which is preliminary data.</text>
</comment>
<dbReference type="Pfam" id="PF03640">
    <property type="entry name" value="Lipoprotein_15"/>
    <property type="match status" value="2"/>
</dbReference>
<evidence type="ECO:0000313" key="2">
    <source>
        <dbReference type="EMBL" id="MEX6429772.1"/>
    </source>
</evidence>
<feature type="region of interest" description="Disordered" evidence="1">
    <location>
        <begin position="157"/>
        <end position="185"/>
    </location>
</feature>
<gene>
    <name evidence="2" type="ORF">AB6A68_07965</name>
</gene>
<protein>
    <recommendedName>
        <fullName evidence="4">Lipoprotein with Yx(FWY)xxD motif</fullName>
    </recommendedName>
</protein>
<reference evidence="2 3" key="1">
    <citation type="submission" date="2024-07" db="EMBL/GenBank/DDBJ databases">
        <title>Draft Genome Sequence of Ferrimicrobium acidiphilum Strain YE2023, Isolated from a Pulp of Bioleach Reactor.</title>
        <authorList>
            <person name="Elkina Y.A."/>
            <person name="Bulaeva A.G."/>
            <person name="Beletsky A.V."/>
            <person name="Mardanov A.V."/>
        </authorList>
    </citation>
    <scope>NUCLEOTIDE SEQUENCE [LARGE SCALE GENOMIC DNA]</scope>
    <source>
        <strain evidence="2 3">YE2023</strain>
    </source>
</reference>
<evidence type="ECO:0008006" key="4">
    <source>
        <dbReference type="Google" id="ProtNLM"/>
    </source>
</evidence>